<dbReference type="OrthoDB" id="37537at2759"/>
<dbReference type="InterPro" id="IPR020471">
    <property type="entry name" value="AKR"/>
</dbReference>
<dbReference type="AlphaFoldDB" id="A0A9W6ZJR9"/>
<dbReference type="EMBL" id="BRXZ01001972">
    <property type="protein sequence ID" value="GMH51265.1"/>
    <property type="molecule type" value="Genomic_DNA"/>
</dbReference>
<evidence type="ECO:0000313" key="5">
    <source>
        <dbReference type="EMBL" id="GMH51265.1"/>
    </source>
</evidence>
<dbReference type="InterPro" id="IPR050523">
    <property type="entry name" value="AKR_Detox_Biosynth"/>
</dbReference>
<protein>
    <recommendedName>
        <fullName evidence="4">NADP-dependent oxidoreductase domain-containing protein</fullName>
    </recommendedName>
</protein>
<feature type="domain" description="NADP-dependent oxidoreductase" evidence="4">
    <location>
        <begin position="99"/>
        <end position="413"/>
    </location>
</feature>
<keyword evidence="1" id="KW-0560">Oxidoreductase</keyword>
<dbReference type="InterPro" id="IPR023210">
    <property type="entry name" value="NADP_OxRdtase_dom"/>
</dbReference>
<dbReference type="GO" id="GO:0016491">
    <property type="term" value="F:oxidoreductase activity"/>
    <property type="evidence" value="ECO:0007669"/>
    <property type="project" value="UniProtKB-KW"/>
</dbReference>
<comment type="caution">
    <text evidence="5">The sequence shown here is derived from an EMBL/GenBank/DDBJ whole genome shotgun (WGS) entry which is preliminary data.</text>
</comment>
<dbReference type="PANTHER" id="PTHR43364">
    <property type="entry name" value="NADH-SPECIFIC METHYLGLYOXAL REDUCTASE-RELATED"/>
    <property type="match status" value="1"/>
</dbReference>
<feature type="signal peptide" evidence="3">
    <location>
        <begin position="1"/>
        <end position="21"/>
    </location>
</feature>
<dbReference type="InterPro" id="IPR036812">
    <property type="entry name" value="NAD(P)_OxRdtase_dom_sf"/>
</dbReference>
<dbReference type="SUPFAM" id="SSF51430">
    <property type="entry name" value="NAD(P)-linked oxidoreductase"/>
    <property type="match status" value="1"/>
</dbReference>
<evidence type="ECO:0000256" key="2">
    <source>
        <dbReference type="SAM" id="MobiDB-lite"/>
    </source>
</evidence>
<gene>
    <name evidence="5" type="ORF">TrRE_jg4278</name>
</gene>
<dbReference type="Gene3D" id="3.20.20.100">
    <property type="entry name" value="NADP-dependent oxidoreductase domain"/>
    <property type="match status" value="1"/>
</dbReference>
<dbReference type="PRINTS" id="PR00069">
    <property type="entry name" value="ALDKETRDTASE"/>
</dbReference>
<dbReference type="Pfam" id="PF00248">
    <property type="entry name" value="Aldo_ket_red"/>
    <property type="match status" value="1"/>
</dbReference>
<feature type="chain" id="PRO_5040983795" description="NADP-dependent oxidoreductase domain-containing protein" evidence="3">
    <location>
        <begin position="22"/>
        <end position="461"/>
    </location>
</feature>
<sequence length="461" mass="50820">MKRLTIFAFLFAFLIFTPALALCFLAPTSRTGCARYSTRTHLAAGSLPRRSVLNAGVGGGMFGGFFGGESSSSDSSPPSSTGARPRPRTLGCNPTPISPITLGTQRWISSDYNAPSQSSCFAMLDHAFSLGVTSIDTAEQYPIPSDSTHPEGSVEALIGDWMKARPEIPRSSLHICTKITGSTNVTPTNIRRDLEGSLARLKTPYVDTYLLHWPQRYQPQSNWGQSLRYDERMEYKRRASFEDVIKTMDKLVKEGKIKGWGTCNDSAYGLTKFSVLAESMGLTKPCAFQGDYSLVDRKSEENGVLECCSGFNEGIGFMGYNLLAGGMLTGKYMGGRGNGMRGRMDTRGWGGTLYRYQTGPVKEAIVEYERIAKEAGMGLGEMAVRWGMQRPGVSTLCVASSNLEQMEEMMGWMAKGEREMLDSGVMWEIDRVHMKNRNPVFANDKVPREWYGEGLIGENIP</sequence>
<name>A0A9W6ZJR9_9STRA</name>
<feature type="compositionally biased region" description="Low complexity" evidence="2">
    <location>
        <begin position="68"/>
        <end position="82"/>
    </location>
</feature>
<keyword evidence="6" id="KW-1185">Reference proteome</keyword>
<proteinExistence type="predicted"/>
<evidence type="ECO:0000259" key="4">
    <source>
        <dbReference type="Pfam" id="PF00248"/>
    </source>
</evidence>
<reference evidence="5" key="1">
    <citation type="submission" date="2022-07" db="EMBL/GenBank/DDBJ databases">
        <title>Genome analysis of Parmales, a sister group of diatoms, reveals the evolutionary specialization of diatoms from phago-mixotrophs to photoautotrophs.</title>
        <authorList>
            <person name="Ban H."/>
            <person name="Sato S."/>
            <person name="Yoshikawa S."/>
            <person name="Kazumasa Y."/>
            <person name="Nakamura Y."/>
            <person name="Ichinomiya M."/>
            <person name="Saitoh K."/>
            <person name="Sato N."/>
            <person name="Blanc-Mathieu R."/>
            <person name="Endo H."/>
            <person name="Kuwata A."/>
            <person name="Ogata H."/>
        </authorList>
    </citation>
    <scope>NUCLEOTIDE SEQUENCE</scope>
</reference>
<evidence type="ECO:0000313" key="6">
    <source>
        <dbReference type="Proteomes" id="UP001165082"/>
    </source>
</evidence>
<keyword evidence="3" id="KW-0732">Signal</keyword>
<dbReference type="Proteomes" id="UP001165082">
    <property type="component" value="Unassembled WGS sequence"/>
</dbReference>
<accession>A0A9W6ZJR9</accession>
<feature type="region of interest" description="Disordered" evidence="2">
    <location>
        <begin position="68"/>
        <end position="95"/>
    </location>
</feature>
<evidence type="ECO:0000256" key="3">
    <source>
        <dbReference type="SAM" id="SignalP"/>
    </source>
</evidence>
<evidence type="ECO:0000256" key="1">
    <source>
        <dbReference type="ARBA" id="ARBA00023002"/>
    </source>
</evidence>
<dbReference type="PANTHER" id="PTHR43364:SF4">
    <property type="entry name" value="NAD(P)-LINKED OXIDOREDUCTASE SUPERFAMILY PROTEIN"/>
    <property type="match status" value="1"/>
</dbReference>
<organism evidence="5 6">
    <name type="scientific">Triparma retinervis</name>
    <dbReference type="NCBI Taxonomy" id="2557542"/>
    <lineage>
        <taxon>Eukaryota</taxon>
        <taxon>Sar</taxon>
        <taxon>Stramenopiles</taxon>
        <taxon>Ochrophyta</taxon>
        <taxon>Bolidophyceae</taxon>
        <taxon>Parmales</taxon>
        <taxon>Triparmaceae</taxon>
        <taxon>Triparma</taxon>
    </lineage>
</organism>